<evidence type="ECO:0000256" key="1">
    <source>
        <dbReference type="SAM" id="MobiDB-lite"/>
    </source>
</evidence>
<evidence type="ECO:0000313" key="2">
    <source>
        <dbReference type="EMBL" id="PYH83694.1"/>
    </source>
</evidence>
<feature type="region of interest" description="Disordered" evidence="1">
    <location>
        <begin position="1"/>
        <end position="28"/>
    </location>
</feature>
<gene>
    <name evidence="2" type="ORF">BO82DRAFT_363258</name>
</gene>
<dbReference type="GeneID" id="37139633"/>
<dbReference type="Proteomes" id="UP000248340">
    <property type="component" value="Unassembled WGS sequence"/>
</dbReference>
<dbReference type="RefSeq" id="XP_025493894.1">
    <property type="nucleotide sequence ID" value="XM_025636892.1"/>
</dbReference>
<protein>
    <submittedName>
        <fullName evidence="2">Uncharacterized protein</fullName>
    </submittedName>
</protein>
<reference evidence="2 3" key="1">
    <citation type="submission" date="2016-12" db="EMBL/GenBank/DDBJ databases">
        <title>The genomes of Aspergillus section Nigri reveals drivers in fungal speciation.</title>
        <authorList>
            <consortium name="DOE Joint Genome Institute"/>
            <person name="Vesth T.C."/>
            <person name="Nybo J."/>
            <person name="Theobald S."/>
            <person name="Brandl J."/>
            <person name="Frisvad J.C."/>
            <person name="Nielsen K.F."/>
            <person name="Lyhne E.K."/>
            <person name="Kogle M.E."/>
            <person name="Kuo A."/>
            <person name="Riley R."/>
            <person name="Clum A."/>
            <person name="Nolan M."/>
            <person name="Lipzen A."/>
            <person name="Salamov A."/>
            <person name="Henrissat B."/>
            <person name="Wiebenga A."/>
            <person name="De Vries R.P."/>
            <person name="Grigoriev I.V."/>
            <person name="Mortensen U.H."/>
            <person name="Andersen M.R."/>
            <person name="Baker S.E."/>
        </authorList>
    </citation>
    <scope>NUCLEOTIDE SEQUENCE [LARGE SCALE GENOMIC DNA]</scope>
    <source>
        <strain evidence="2 3">CBS 121591</strain>
    </source>
</reference>
<dbReference type="EMBL" id="KZ821688">
    <property type="protein sequence ID" value="PYH83694.1"/>
    <property type="molecule type" value="Genomic_DNA"/>
</dbReference>
<proteinExistence type="predicted"/>
<organism evidence="2 3">
    <name type="scientific">Aspergillus uvarum CBS 121591</name>
    <dbReference type="NCBI Taxonomy" id="1448315"/>
    <lineage>
        <taxon>Eukaryota</taxon>
        <taxon>Fungi</taxon>
        <taxon>Dikarya</taxon>
        <taxon>Ascomycota</taxon>
        <taxon>Pezizomycotina</taxon>
        <taxon>Eurotiomycetes</taxon>
        <taxon>Eurotiomycetidae</taxon>
        <taxon>Eurotiales</taxon>
        <taxon>Aspergillaceae</taxon>
        <taxon>Aspergillus</taxon>
        <taxon>Aspergillus subgen. Circumdati</taxon>
    </lineage>
</organism>
<dbReference type="VEuPathDB" id="FungiDB:BO82DRAFT_363258"/>
<keyword evidence="3" id="KW-1185">Reference proteome</keyword>
<name>A0A319CEN4_9EURO</name>
<dbReference type="AlphaFoldDB" id="A0A319CEN4"/>
<evidence type="ECO:0000313" key="3">
    <source>
        <dbReference type="Proteomes" id="UP000248340"/>
    </source>
</evidence>
<accession>A0A319CEN4</accession>
<feature type="compositionally biased region" description="Polar residues" evidence="1">
    <location>
        <begin position="1"/>
        <end position="10"/>
    </location>
</feature>
<sequence length="154" mass="17165">MQQTTHSPWTRESGKRCNDQHGSVEPTSLNYIEVTRQLPSVNRTLTGGPGAKRADNDGLQAVDHGGQEQEPAYLAYVNCQAPRWEFMNLWTFGHGPPPCWIGLTNMSQFSNRASPEHVVNCHLNREPEHILAKNGEEIDPGLQLGNGCTQCRMN</sequence>